<evidence type="ECO:0000313" key="2">
    <source>
        <dbReference type="Proteomes" id="UP000060778"/>
    </source>
</evidence>
<proteinExistence type="predicted"/>
<gene>
    <name evidence="1" type="ORF">EYM_07215</name>
</gene>
<dbReference type="KEGG" id="iis:EYM_07215"/>
<dbReference type="EMBL" id="CP006867">
    <property type="protein sequence ID" value="ALU12759.1"/>
    <property type="molecule type" value="Genomic_DNA"/>
</dbReference>
<dbReference type="Proteomes" id="UP000060778">
    <property type="component" value="Chromosome"/>
</dbReference>
<sequence length="42" mass="4847">MVKVEEMSELIVSKWKSEFGQEVEMGIHHRMVNEGGHESIFA</sequence>
<organism evidence="1 2">
    <name type="scientific">Ignicoccus islandicus DSM 13165</name>
    <dbReference type="NCBI Taxonomy" id="940295"/>
    <lineage>
        <taxon>Archaea</taxon>
        <taxon>Thermoproteota</taxon>
        <taxon>Thermoprotei</taxon>
        <taxon>Desulfurococcales</taxon>
        <taxon>Desulfurococcaceae</taxon>
        <taxon>Ignicoccus</taxon>
    </lineage>
</organism>
<reference evidence="1 2" key="1">
    <citation type="submission" date="2013-11" db="EMBL/GenBank/DDBJ databases">
        <title>Comparative genomics of Ignicoccus.</title>
        <authorList>
            <person name="Podar M."/>
        </authorList>
    </citation>
    <scope>NUCLEOTIDE SEQUENCE [LARGE SCALE GENOMIC DNA]</scope>
    <source>
        <strain evidence="1 2">DSM 13165</strain>
    </source>
</reference>
<protein>
    <submittedName>
        <fullName evidence="1">Uncharacterized protein</fullName>
    </submittedName>
</protein>
<dbReference type="AlphaFoldDB" id="A0A0U3FS88"/>
<accession>A0A0U3FS88</accession>
<name>A0A0U3FS88_9CREN</name>
<keyword evidence="2" id="KW-1185">Reference proteome</keyword>
<evidence type="ECO:0000313" key="1">
    <source>
        <dbReference type="EMBL" id="ALU12759.1"/>
    </source>
</evidence>